<dbReference type="EMBL" id="CP119316">
    <property type="protein sequence ID" value="WEK46944.1"/>
    <property type="molecule type" value="Genomic_DNA"/>
</dbReference>
<protein>
    <submittedName>
        <fullName evidence="2">Uncharacterized protein</fullName>
    </submittedName>
</protein>
<reference evidence="2" key="1">
    <citation type="submission" date="2023-03" db="EMBL/GenBank/DDBJ databases">
        <title>Andean soil-derived lignocellulolytic bacterial consortium as a source of novel taxa and putative plastic-active enzymes.</title>
        <authorList>
            <person name="Diaz-Garcia L."/>
            <person name="Chuvochina M."/>
            <person name="Feuerriegel G."/>
            <person name="Bunk B."/>
            <person name="Sproer C."/>
            <person name="Streit W.R."/>
            <person name="Rodriguez L.M."/>
            <person name="Overmann J."/>
            <person name="Jimenez D.J."/>
        </authorList>
    </citation>
    <scope>NUCLEOTIDE SEQUENCE</scope>
    <source>
        <strain evidence="2">MAG 26</strain>
    </source>
</reference>
<keyword evidence="1" id="KW-1133">Transmembrane helix</keyword>
<name>A0AAJ6BMZ4_9SPHN</name>
<keyword evidence="1" id="KW-0472">Membrane</keyword>
<evidence type="ECO:0000313" key="2">
    <source>
        <dbReference type="EMBL" id="WEK46944.1"/>
    </source>
</evidence>
<evidence type="ECO:0000313" key="3">
    <source>
        <dbReference type="Proteomes" id="UP001218362"/>
    </source>
</evidence>
<feature type="transmembrane region" description="Helical" evidence="1">
    <location>
        <begin position="240"/>
        <end position="273"/>
    </location>
</feature>
<gene>
    <name evidence="2" type="ORF">P0Y56_01265</name>
</gene>
<accession>A0AAJ6BMZ4</accession>
<organism evidence="2 3">
    <name type="scientific">Candidatus Andeanibacterium colombiense</name>
    <dbReference type="NCBI Taxonomy" id="3121345"/>
    <lineage>
        <taxon>Bacteria</taxon>
        <taxon>Pseudomonadati</taxon>
        <taxon>Pseudomonadota</taxon>
        <taxon>Alphaproteobacteria</taxon>
        <taxon>Sphingomonadales</taxon>
        <taxon>Sphingomonadaceae</taxon>
        <taxon>Candidatus Andeanibacterium</taxon>
    </lineage>
</organism>
<dbReference type="AlphaFoldDB" id="A0AAJ6BMZ4"/>
<proteinExistence type="predicted"/>
<dbReference type="KEGG" id="acob:P0Y56_01265"/>
<keyword evidence="1" id="KW-0812">Transmembrane</keyword>
<dbReference type="Proteomes" id="UP001218362">
    <property type="component" value="Chromosome"/>
</dbReference>
<evidence type="ECO:0000256" key="1">
    <source>
        <dbReference type="SAM" id="Phobius"/>
    </source>
</evidence>
<feature type="transmembrane region" description="Helical" evidence="1">
    <location>
        <begin position="363"/>
        <end position="387"/>
    </location>
</feature>
<feature type="transmembrane region" description="Helical" evidence="1">
    <location>
        <begin position="298"/>
        <end position="319"/>
    </location>
</feature>
<sequence length="394" mass="40291">MRVALISLLQRAGDAPDTPLGMLTLAGRTLAERQLELVLSVGCERIVCLSQGFDSGLIALQNRAEGAGAKFNLIAGPRPLAGLVNAADELIVVAEGLLPAAAEANAALGGAGVLVLPVEAGIAAGFERIDLNHAWAGVLAMPGRLVERLTQLAPDCDAISALLRIALQGKVPLRNLPEAVLAERRWAVLGGKAQLAELEPEWFRRHVAPPPRFAPGRALARIAMRGIGAKLLMKGWKPSFLAVGGLAAAVLGVTAAALGLPAIGIVACGLGWLAIEAGAALGSFAQAGSAGEVEPERILPAAAIALDVVFAVVLALALPGSAAERLYPALVLLGSARAAGRLIPAKWAEVAEDRAALALPLAFAALVHALLPAMQLLSLSLIGAILASARITRT</sequence>